<keyword evidence="5" id="KW-0472">Membrane</keyword>
<dbReference type="SUPFAM" id="SSF52540">
    <property type="entry name" value="P-loop containing nucleoside triphosphate hydrolases"/>
    <property type="match status" value="1"/>
</dbReference>
<evidence type="ECO:0000256" key="4">
    <source>
        <dbReference type="SAM" id="MobiDB-lite"/>
    </source>
</evidence>
<protein>
    <submittedName>
        <fullName evidence="7">Chain-length determining protein</fullName>
    </submittedName>
</protein>
<feature type="region of interest" description="Disordered" evidence="4">
    <location>
        <begin position="724"/>
        <end position="749"/>
    </location>
</feature>
<evidence type="ECO:0000256" key="3">
    <source>
        <dbReference type="SAM" id="Coils"/>
    </source>
</evidence>
<sequence>MSKDPANPSLKTKSQGSLAIPAPVRNWRDYLLMIRERWLIGVSLGLLCSCLFAFFGLQEAPLYKSTATLLIESKVDRVVDIKEVVDNTPRSGVDLRNHLSQMRSRSFTQRVIESFTEKEILRITQPYDTENSKGSIGSIVSAMEIGLPEGQVFYFTATHRDPEMAALIANRFISEYIQYLLERTSVGETSATQFLQAQADKLKEKVKVGEEGLENFRRNYNMISLDENQDVISTRLQSLNAALTAARVDKLNIESQLQQVEEALNNDTELLQLPMISQYANVLDLVSTHQSLVGARKILERKYLERHPRMLDNQNQIDANQARINNVVQQAIADLRSQLAGADRRFKNLQEEMSKAEKESLDLDQLRIVYNGMRREVDSDRNMYQQILSRVNETTISAQLDNTNIRVLDQAVPASAPFSPDRNGIITKAVGIFLILAIGVPILLELVNNRLHGYWDVHVFLQREMLGEVPRSNRIEPEKLPLAVRDDLNDSISESFRVLYGQITMLSESEFPKAILVTSTVPGEGKSTVAANLAFTFAKHGKRVLFVDFDLRRPVIHRFYKLDNENGFMTWWNTKKDVQESMPLISNPDLAIKEMGENLWMLTSGGTSKNATEILSNSRFEELVFQLKKEFDLVLFDTPPAGIFVETLQLGELVDEVVYIARQNSVNRNKAKRVLQDFDKIGVNVLGVILNSVKGAGAQRYGYYGYSYSSTDYVYRYYQRRDRKERKRERVDKNASKDAKEKEKETAVS</sequence>
<dbReference type="PANTHER" id="PTHR32309:SF31">
    <property type="entry name" value="CAPSULAR EXOPOLYSACCHARIDE FAMILY"/>
    <property type="match status" value="1"/>
</dbReference>
<dbReference type="InterPro" id="IPR032807">
    <property type="entry name" value="GNVR"/>
</dbReference>
<dbReference type="EMBL" id="BMXG01000018">
    <property type="protein sequence ID" value="GHC07604.1"/>
    <property type="molecule type" value="Genomic_DNA"/>
</dbReference>
<evidence type="ECO:0000313" key="8">
    <source>
        <dbReference type="Proteomes" id="UP000642829"/>
    </source>
</evidence>
<dbReference type="Pfam" id="PF10609">
    <property type="entry name" value="ParA"/>
    <property type="match status" value="1"/>
</dbReference>
<dbReference type="NCBIfam" id="TIGR01007">
    <property type="entry name" value="eps_fam"/>
    <property type="match status" value="1"/>
</dbReference>
<dbReference type="Pfam" id="PF13807">
    <property type="entry name" value="GNVR"/>
    <property type="match status" value="1"/>
</dbReference>
<feature type="transmembrane region" description="Helical" evidence="5">
    <location>
        <begin position="38"/>
        <end position="57"/>
    </location>
</feature>
<keyword evidence="5" id="KW-0812">Transmembrane</keyword>
<keyword evidence="1" id="KW-0547">Nucleotide-binding</keyword>
<dbReference type="InterPro" id="IPR033756">
    <property type="entry name" value="YlxH/NBP35"/>
</dbReference>
<evidence type="ECO:0000256" key="5">
    <source>
        <dbReference type="SAM" id="Phobius"/>
    </source>
</evidence>
<evidence type="ECO:0000256" key="1">
    <source>
        <dbReference type="ARBA" id="ARBA00022741"/>
    </source>
</evidence>
<dbReference type="Proteomes" id="UP000642829">
    <property type="component" value="Unassembled WGS sequence"/>
</dbReference>
<dbReference type="InterPro" id="IPR027417">
    <property type="entry name" value="P-loop_NTPase"/>
</dbReference>
<keyword evidence="3" id="KW-0175">Coiled coil</keyword>
<dbReference type="PANTHER" id="PTHR32309">
    <property type="entry name" value="TYROSINE-PROTEIN KINASE"/>
    <property type="match status" value="1"/>
</dbReference>
<dbReference type="RefSeq" id="WP_189515894.1">
    <property type="nucleotide sequence ID" value="NZ_BMXG01000018.1"/>
</dbReference>
<evidence type="ECO:0000313" key="7">
    <source>
        <dbReference type="EMBL" id="GHC07604.1"/>
    </source>
</evidence>
<evidence type="ECO:0000259" key="6">
    <source>
        <dbReference type="Pfam" id="PF13807"/>
    </source>
</evidence>
<dbReference type="InterPro" id="IPR050445">
    <property type="entry name" value="Bact_polysacc_biosynth/exp"/>
</dbReference>
<dbReference type="GO" id="GO:0005524">
    <property type="term" value="F:ATP binding"/>
    <property type="evidence" value="ECO:0007669"/>
    <property type="project" value="UniProtKB-KW"/>
</dbReference>
<accession>A0A8J3GEZ0</accession>
<feature type="coiled-coil region" evidence="3">
    <location>
        <begin position="243"/>
        <end position="270"/>
    </location>
</feature>
<keyword evidence="5" id="KW-1133">Transmembrane helix</keyword>
<proteinExistence type="predicted"/>
<name>A0A8J3GEZ0_9BACT</name>
<dbReference type="InterPro" id="IPR005702">
    <property type="entry name" value="Wzc-like_C"/>
</dbReference>
<dbReference type="AlphaFoldDB" id="A0A8J3GEZ0"/>
<gene>
    <name evidence="7" type="ORF">GCM10007047_25920</name>
</gene>
<organism evidence="7 8">
    <name type="scientific">Cerasicoccus arenae</name>
    <dbReference type="NCBI Taxonomy" id="424488"/>
    <lineage>
        <taxon>Bacteria</taxon>
        <taxon>Pseudomonadati</taxon>
        <taxon>Verrucomicrobiota</taxon>
        <taxon>Opitutia</taxon>
        <taxon>Puniceicoccales</taxon>
        <taxon>Cerasicoccaceae</taxon>
        <taxon>Cerasicoccus</taxon>
    </lineage>
</organism>
<keyword evidence="8" id="KW-1185">Reference proteome</keyword>
<evidence type="ECO:0000256" key="2">
    <source>
        <dbReference type="ARBA" id="ARBA00022840"/>
    </source>
</evidence>
<keyword evidence="2" id="KW-0067">ATP-binding</keyword>
<comment type="caution">
    <text evidence="7">The sequence shown here is derived from an EMBL/GenBank/DDBJ whole genome shotgun (WGS) entry which is preliminary data.</text>
</comment>
<reference evidence="7" key="2">
    <citation type="submission" date="2020-09" db="EMBL/GenBank/DDBJ databases">
        <authorList>
            <person name="Sun Q."/>
            <person name="Kim S."/>
        </authorList>
    </citation>
    <scope>NUCLEOTIDE SEQUENCE</scope>
    <source>
        <strain evidence="7">KCTC 12870</strain>
    </source>
</reference>
<dbReference type="CDD" id="cd05387">
    <property type="entry name" value="BY-kinase"/>
    <property type="match status" value="1"/>
</dbReference>
<feature type="domain" description="Tyrosine-protein kinase G-rich" evidence="6">
    <location>
        <begin position="373"/>
        <end position="443"/>
    </location>
</feature>
<feature type="compositionally biased region" description="Basic and acidic residues" evidence="4">
    <location>
        <begin position="728"/>
        <end position="749"/>
    </location>
</feature>
<reference evidence="7" key="1">
    <citation type="journal article" date="2014" name="Int. J. Syst. Evol. Microbiol.">
        <title>Complete genome sequence of Corynebacterium casei LMG S-19264T (=DSM 44701T), isolated from a smear-ripened cheese.</title>
        <authorList>
            <consortium name="US DOE Joint Genome Institute (JGI-PGF)"/>
            <person name="Walter F."/>
            <person name="Albersmeier A."/>
            <person name="Kalinowski J."/>
            <person name="Ruckert C."/>
        </authorList>
    </citation>
    <scope>NUCLEOTIDE SEQUENCE</scope>
    <source>
        <strain evidence="7">KCTC 12870</strain>
    </source>
</reference>
<dbReference type="Gene3D" id="3.40.50.300">
    <property type="entry name" value="P-loop containing nucleotide triphosphate hydrolases"/>
    <property type="match status" value="1"/>
</dbReference>
<feature type="coiled-coil region" evidence="3">
    <location>
        <begin position="332"/>
        <end position="366"/>
    </location>
</feature>